<evidence type="ECO:0000313" key="7">
    <source>
        <dbReference type="EMBL" id="KXB58666.1"/>
    </source>
</evidence>
<evidence type="ECO:0000259" key="6">
    <source>
        <dbReference type="Pfam" id="PF01227"/>
    </source>
</evidence>
<dbReference type="SUPFAM" id="SSF55620">
    <property type="entry name" value="Tetrahydrobiopterin biosynthesis enzymes-like"/>
    <property type="match status" value="1"/>
</dbReference>
<dbReference type="NCBIfam" id="NF006826">
    <property type="entry name" value="PRK09347.1-3"/>
    <property type="match status" value="1"/>
</dbReference>
<dbReference type="PANTHER" id="PTHR11109">
    <property type="entry name" value="GTP CYCLOHYDROLASE I"/>
    <property type="match status" value="1"/>
</dbReference>
<evidence type="ECO:0000256" key="2">
    <source>
        <dbReference type="ARBA" id="ARBA00005080"/>
    </source>
</evidence>
<keyword evidence="5" id="KW-0342">GTP-binding</keyword>
<gene>
    <name evidence="5" type="primary">folE</name>
    <name evidence="7" type="ORF">HMPREF1871_00432</name>
</gene>
<evidence type="ECO:0000313" key="8">
    <source>
        <dbReference type="Proteomes" id="UP000070467"/>
    </source>
</evidence>
<dbReference type="Gene3D" id="1.10.286.10">
    <property type="match status" value="1"/>
</dbReference>
<keyword evidence="4 5" id="KW-0378">Hydrolase</keyword>
<feature type="binding site" evidence="5">
    <location>
        <position position="79"/>
    </location>
    <ligand>
        <name>Zn(2+)</name>
        <dbReference type="ChEBI" id="CHEBI:29105"/>
    </ligand>
</feature>
<feature type="binding site" evidence="5">
    <location>
        <position position="148"/>
    </location>
    <ligand>
        <name>Zn(2+)</name>
        <dbReference type="ChEBI" id="CHEBI:29105"/>
    </ligand>
</feature>
<feature type="binding site" evidence="5">
    <location>
        <position position="76"/>
    </location>
    <ligand>
        <name>Zn(2+)</name>
        <dbReference type="ChEBI" id="CHEBI:29105"/>
    </ligand>
</feature>
<dbReference type="NCBIfam" id="NF006825">
    <property type="entry name" value="PRK09347.1-2"/>
    <property type="match status" value="1"/>
</dbReference>
<proteinExistence type="inferred from homology"/>
<protein>
    <recommendedName>
        <fullName evidence="5">GTP cyclohydrolase 1</fullName>
        <ecNumber evidence="5">3.5.4.16</ecNumber>
    </recommendedName>
    <alternativeName>
        <fullName evidence="5">GTP cyclohydrolase I</fullName>
        <shortName evidence="5">GTP-CH-I</shortName>
    </alternativeName>
</protein>
<organism evidence="7 8">
    <name type="scientific">Gemelliphila asaccharolytica</name>
    <dbReference type="NCBI Taxonomy" id="502393"/>
    <lineage>
        <taxon>Bacteria</taxon>
        <taxon>Bacillati</taxon>
        <taxon>Bacillota</taxon>
        <taxon>Bacilli</taxon>
        <taxon>Bacillales</taxon>
        <taxon>Gemellaceae</taxon>
        <taxon>Gemelliphila</taxon>
    </lineage>
</organism>
<comment type="pathway">
    <text evidence="2 5">Cofactor biosynthesis; 7,8-dihydroneopterin triphosphate biosynthesis; 7,8-dihydroneopterin triphosphate from GTP: step 1/1.</text>
</comment>
<dbReference type="InterPro" id="IPR043134">
    <property type="entry name" value="GTP-CH-I_N"/>
</dbReference>
<dbReference type="PANTHER" id="PTHR11109:SF7">
    <property type="entry name" value="GTP CYCLOHYDROLASE 1"/>
    <property type="match status" value="1"/>
</dbReference>
<evidence type="ECO:0000256" key="4">
    <source>
        <dbReference type="ARBA" id="ARBA00022801"/>
    </source>
</evidence>
<dbReference type="RefSeq" id="WP_066129422.1">
    <property type="nucleotide sequence ID" value="NZ_KQ959861.1"/>
</dbReference>
<comment type="caution">
    <text evidence="7">The sequence shown here is derived from an EMBL/GenBank/DDBJ whole genome shotgun (WGS) entry which is preliminary data.</text>
</comment>
<keyword evidence="3 5" id="KW-0554">One-carbon metabolism</keyword>
<keyword evidence="5" id="KW-0479">Metal-binding</keyword>
<dbReference type="EC" id="3.5.4.16" evidence="5"/>
<accession>A0ABR5TMV2</accession>
<dbReference type="HAMAP" id="MF_00223">
    <property type="entry name" value="FolE"/>
    <property type="match status" value="1"/>
</dbReference>
<dbReference type="Pfam" id="PF01227">
    <property type="entry name" value="GTP_cyclohydroI"/>
    <property type="match status" value="1"/>
</dbReference>
<reference evidence="7 8" key="1">
    <citation type="submission" date="2016-01" db="EMBL/GenBank/DDBJ databases">
        <authorList>
            <person name="Mitreva M."/>
            <person name="Pepin K.H."/>
            <person name="Mihindukulasuriya K.A."/>
            <person name="Fulton R."/>
            <person name="Fronick C."/>
            <person name="O'Laughlin M."/>
            <person name="Miner T."/>
            <person name="Herter B."/>
            <person name="Rosa B.A."/>
            <person name="Cordes M."/>
            <person name="Tomlinson C."/>
            <person name="Wollam A."/>
            <person name="Palsikar V.B."/>
            <person name="Mardis E.R."/>
            <person name="Wilson R.K."/>
        </authorList>
    </citation>
    <scope>NUCLEOTIDE SEQUENCE [LARGE SCALE GENOMIC DNA]</scope>
    <source>
        <strain evidence="7 8">KA00071</strain>
    </source>
</reference>
<dbReference type="Proteomes" id="UP000070467">
    <property type="component" value="Unassembled WGS sequence"/>
</dbReference>
<dbReference type="PROSITE" id="PS00860">
    <property type="entry name" value="GTP_CYCLOHYDROL_1_2"/>
    <property type="match status" value="1"/>
</dbReference>
<name>A0ABR5TMV2_9BACL</name>
<dbReference type="InterPro" id="IPR001474">
    <property type="entry name" value="GTP_CycHdrlase_I"/>
</dbReference>
<sequence length="186" mass="21257">MNNKEDFKNLIQKLLINIGEDVTRKGLLKTPERCANMYSELLCKTGEDPKEEIDTFFESETDEPILIKDIEFYSLCEHHMLPFYGLCHVAYIPNKNKITGLSKIVRVVENASKRLQIQENMTNMISKAIDEKLNPKGTYVIIEAEHMCIAMRGIKKTGSKTITTKKTGIFETNSDLVRNIDLKIKG</sequence>
<dbReference type="InterPro" id="IPR018234">
    <property type="entry name" value="GTP_CycHdrlase_I_CS"/>
</dbReference>
<dbReference type="InterPro" id="IPR043133">
    <property type="entry name" value="GTP-CH-I_C/QueF"/>
</dbReference>
<dbReference type="Gene3D" id="3.30.1130.10">
    <property type="match status" value="1"/>
</dbReference>
<evidence type="ECO:0000256" key="3">
    <source>
        <dbReference type="ARBA" id="ARBA00022563"/>
    </source>
</evidence>
<dbReference type="NCBIfam" id="TIGR00063">
    <property type="entry name" value="folE"/>
    <property type="match status" value="1"/>
</dbReference>
<feature type="domain" description="GTP cyclohydrolase I" evidence="6">
    <location>
        <begin position="9"/>
        <end position="177"/>
    </location>
</feature>
<comment type="subunit">
    <text evidence="5">Homopolymer.</text>
</comment>
<dbReference type="InterPro" id="IPR020602">
    <property type="entry name" value="GTP_CycHdrlase_I_dom"/>
</dbReference>
<dbReference type="EMBL" id="LSDB01000008">
    <property type="protein sequence ID" value="KXB58666.1"/>
    <property type="molecule type" value="Genomic_DNA"/>
</dbReference>
<comment type="catalytic activity">
    <reaction evidence="1 5">
        <text>GTP + H2O = 7,8-dihydroneopterin 3'-triphosphate + formate + H(+)</text>
        <dbReference type="Rhea" id="RHEA:17473"/>
        <dbReference type="ChEBI" id="CHEBI:15377"/>
        <dbReference type="ChEBI" id="CHEBI:15378"/>
        <dbReference type="ChEBI" id="CHEBI:15740"/>
        <dbReference type="ChEBI" id="CHEBI:37565"/>
        <dbReference type="ChEBI" id="CHEBI:58462"/>
        <dbReference type="EC" id="3.5.4.16"/>
    </reaction>
</comment>
<keyword evidence="8" id="KW-1185">Reference proteome</keyword>
<dbReference type="PROSITE" id="PS00859">
    <property type="entry name" value="GTP_CYCLOHYDROL_1_1"/>
    <property type="match status" value="1"/>
</dbReference>
<evidence type="ECO:0000256" key="1">
    <source>
        <dbReference type="ARBA" id="ARBA00001052"/>
    </source>
</evidence>
<evidence type="ECO:0000256" key="5">
    <source>
        <dbReference type="HAMAP-Rule" id="MF_00223"/>
    </source>
</evidence>
<keyword evidence="5" id="KW-0862">Zinc</keyword>
<comment type="similarity">
    <text evidence="5">Belongs to the GTP cyclohydrolase I family.</text>
</comment>
<keyword evidence="5" id="KW-0547">Nucleotide-binding</keyword>